<name>A0ABV6TB72_9RHOB</name>
<feature type="non-terminal residue" evidence="1">
    <location>
        <position position="334"/>
    </location>
</feature>
<dbReference type="EMBL" id="JBHMQU010000078">
    <property type="protein sequence ID" value="MFC0813258.1"/>
    <property type="molecule type" value="Genomic_DNA"/>
</dbReference>
<dbReference type="Proteomes" id="UP001589920">
    <property type="component" value="Unassembled WGS sequence"/>
</dbReference>
<organism evidence="1 2">
    <name type="scientific">Paracoccus panacisoli</name>
    <dbReference type="NCBI Taxonomy" id="1510163"/>
    <lineage>
        <taxon>Bacteria</taxon>
        <taxon>Pseudomonadati</taxon>
        <taxon>Pseudomonadota</taxon>
        <taxon>Alphaproteobacteria</taxon>
        <taxon>Rhodobacterales</taxon>
        <taxon>Paracoccaceae</taxon>
        <taxon>Paracoccus</taxon>
    </lineage>
</organism>
<reference evidence="1 2" key="1">
    <citation type="submission" date="2024-09" db="EMBL/GenBank/DDBJ databases">
        <authorList>
            <person name="Sun Q."/>
            <person name="Mori K."/>
        </authorList>
    </citation>
    <scope>NUCLEOTIDE SEQUENCE [LARGE SCALE GENOMIC DNA]</scope>
    <source>
        <strain evidence="1 2">KCTC 42086</strain>
    </source>
</reference>
<sequence>SVLSLGRTLVTDGGKSPWQVTIGRLDDAAVRVGLGWHGVERPGGTLHGRDNCTAVLNRITSALEDDFCRELAKFERRSLVEAVVTNHEAAAAERTLWHRTSGALIGLAEDEAVIRSEIAEQLGKLNGTFLASRILIEAGLCECPLGTGQQPAPIDLSRLMAKASMIFYLGGYSDAIRYGGMKPEVRISPAGQVQIDASFFDAIMEPTGRHVTDQMIDAHRDRYATLLREPDVNTKSVEELVEPDFLRAWKEEVGASLADFRAALEAIENRLVEAGRGWEVLPRPELIAFLESHIAEPEAYVSALESIPRERWKVSLRREPSDEISTAMISPTLW</sequence>
<gene>
    <name evidence="1" type="ORF">ACFHYO_14220</name>
</gene>
<proteinExistence type="predicted"/>
<dbReference type="RefSeq" id="WP_394321247.1">
    <property type="nucleotide sequence ID" value="NZ_JBHMQU010000078.1"/>
</dbReference>
<keyword evidence="2" id="KW-1185">Reference proteome</keyword>
<evidence type="ECO:0000313" key="1">
    <source>
        <dbReference type="EMBL" id="MFC0813258.1"/>
    </source>
</evidence>
<accession>A0ABV6TB72</accession>
<protein>
    <submittedName>
        <fullName evidence="1">Uncharacterized protein</fullName>
    </submittedName>
</protein>
<evidence type="ECO:0000313" key="2">
    <source>
        <dbReference type="Proteomes" id="UP001589920"/>
    </source>
</evidence>
<comment type="caution">
    <text evidence="1">The sequence shown here is derived from an EMBL/GenBank/DDBJ whole genome shotgun (WGS) entry which is preliminary data.</text>
</comment>
<feature type="non-terminal residue" evidence="1">
    <location>
        <position position="1"/>
    </location>
</feature>